<sequence length="299" mass="33120">MLTNGADHGKPRRRNDSGELDVFEATRYFSEERSNLSTNFAKNGSISQKAALNREGSTCGGERRILDMPMNKQSSSPQKKIKEKRSKQPSSPGNKLASFLNSLFTQNSSKKKSMFSNQSIKDDDESPFGRRRRRSSISLLQTASSNDSTYNSSSSSDFRTPPPFTATPTSLGRELNSFYDLHSMVSLSSCTRNHTSASLVPTNGALEGKVTNSMGWSDHKSKYESEFLERESNWGYVYSSEKGIRRISEIDDGGESDSSSDLFELQSNDFGVYSKGLPVYETTHLESIQRGAPIANGSF</sequence>
<accession>U5D8T6</accession>
<feature type="compositionally biased region" description="Polar residues" evidence="7">
    <location>
        <begin position="88"/>
        <end position="119"/>
    </location>
</feature>
<keyword evidence="4" id="KW-1003">Cell membrane</keyword>
<keyword evidence="6" id="KW-0927">Auxin signaling pathway</keyword>
<dbReference type="GO" id="GO:0005886">
    <property type="term" value="C:plasma membrane"/>
    <property type="evidence" value="ECO:0007669"/>
    <property type="project" value="UniProtKB-SubCell"/>
</dbReference>
<gene>
    <name evidence="8" type="ORF">AMTR_s00047p00195520</name>
</gene>
<dbReference type="EMBL" id="KI392311">
    <property type="protein sequence ID" value="ERN17842.1"/>
    <property type="molecule type" value="Genomic_DNA"/>
</dbReference>
<keyword evidence="5" id="KW-0472">Membrane</keyword>
<dbReference type="GO" id="GO:0009734">
    <property type="term" value="P:auxin-activated signaling pathway"/>
    <property type="evidence" value="ECO:0007669"/>
    <property type="project" value="UniProtKB-KW"/>
</dbReference>
<organism evidence="8 9">
    <name type="scientific">Amborella trichopoda</name>
    <dbReference type="NCBI Taxonomy" id="13333"/>
    <lineage>
        <taxon>Eukaryota</taxon>
        <taxon>Viridiplantae</taxon>
        <taxon>Streptophyta</taxon>
        <taxon>Embryophyta</taxon>
        <taxon>Tracheophyta</taxon>
        <taxon>Spermatophyta</taxon>
        <taxon>Magnoliopsida</taxon>
        <taxon>Amborellales</taxon>
        <taxon>Amborellaceae</taxon>
        <taxon>Amborella</taxon>
    </lineage>
</organism>
<evidence type="ECO:0008006" key="10">
    <source>
        <dbReference type="Google" id="ProtNLM"/>
    </source>
</evidence>
<proteinExistence type="inferred from homology"/>
<dbReference type="OMA" id="NCATFTQ"/>
<keyword evidence="9" id="KW-1185">Reference proteome</keyword>
<evidence type="ECO:0000256" key="7">
    <source>
        <dbReference type="SAM" id="MobiDB-lite"/>
    </source>
</evidence>
<feature type="region of interest" description="Disordered" evidence="7">
    <location>
        <begin position="52"/>
        <end position="169"/>
    </location>
</feature>
<evidence type="ECO:0000313" key="9">
    <source>
        <dbReference type="Proteomes" id="UP000017836"/>
    </source>
</evidence>
<evidence type="ECO:0000256" key="6">
    <source>
        <dbReference type="ARBA" id="ARBA00023294"/>
    </source>
</evidence>
<evidence type="ECO:0000256" key="3">
    <source>
        <dbReference type="ARBA" id="ARBA00022448"/>
    </source>
</evidence>
<dbReference type="PANTHER" id="PTHR33541">
    <property type="entry name" value="PROTEIN BIG GRAIN 1-LIKE A-RELATED"/>
    <property type="match status" value="1"/>
</dbReference>
<evidence type="ECO:0000256" key="5">
    <source>
        <dbReference type="ARBA" id="ARBA00023136"/>
    </source>
</evidence>
<dbReference type="AlphaFoldDB" id="U5D8T6"/>
<evidence type="ECO:0000256" key="2">
    <source>
        <dbReference type="ARBA" id="ARBA00010067"/>
    </source>
</evidence>
<keyword evidence="3" id="KW-0813">Transport</keyword>
<evidence type="ECO:0000256" key="1">
    <source>
        <dbReference type="ARBA" id="ARBA00004236"/>
    </source>
</evidence>
<name>U5D8T6_AMBTC</name>
<evidence type="ECO:0000313" key="8">
    <source>
        <dbReference type="EMBL" id="ERN17842.1"/>
    </source>
</evidence>
<dbReference type="Gramene" id="ERN17842">
    <property type="protein sequence ID" value="ERN17842"/>
    <property type="gene ID" value="AMTR_s00047p00195520"/>
</dbReference>
<dbReference type="eggNOG" id="ENOG502RH6J">
    <property type="taxonomic scope" value="Eukaryota"/>
</dbReference>
<comment type="similarity">
    <text evidence="2">Belongs to the BIG GRAIN 1 (BG1) plant protein family.</text>
</comment>
<dbReference type="PANTHER" id="PTHR33541:SF11">
    <property type="entry name" value="PROTEIN BIG GRAIN 1-LIKE E"/>
    <property type="match status" value="1"/>
</dbReference>
<dbReference type="HOGENOM" id="CLU_083143_0_0_1"/>
<dbReference type="OrthoDB" id="1871242at2759"/>
<protein>
    <recommendedName>
        <fullName evidence="10">Protein BIG GRAIN 1-like E</fullName>
    </recommendedName>
</protein>
<dbReference type="InterPro" id="IPR039621">
    <property type="entry name" value="BG1-like"/>
</dbReference>
<feature type="compositionally biased region" description="Low complexity" evidence="7">
    <location>
        <begin position="144"/>
        <end position="157"/>
    </location>
</feature>
<feature type="region of interest" description="Disordered" evidence="7">
    <location>
        <begin position="1"/>
        <end position="20"/>
    </location>
</feature>
<reference evidence="9" key="1">
    <citation type="journal article" date="2013" name="Science">
        <title>The Amborella genome and the evolution of flowering plants.</title>
        <authorList>
            <consortium name="Amborella Genome Project"/>
        </authorList>
    </citation>
    <scope>NUCLEOTIDE SEQUENCE [LARGE SCALE GENOMIC DNA]</scope>
</reference>
<dbReference type="KEGG" id="atr:18446190"/>
<evidence type="ECO:0000256" key="4">
    <source>
        <dbReference type="ARBA" id="ARBA00022475"/>
    </source>
</evidence>
<dbReference type="Proteomes" id="UP000017836">
    <property type="component" value="Unassembled WGS sequence"/>
</dbReference>
<comment type="subcellular location">
    <subcellularLocation>
        <location evidence="1">Cell membrane</location>
    </subcellularLocation>
</comment>